<evidence type="ECO:0000256" key="3">
    <source>
        <dbReference type="ARBA" id="ARBA00023163"/>
    </source>
</evidence>
<evidence type="ECO:0000259" key="5">
    <source>
        <dbReference type="PROSITE" id="PS50977"/>
    </source>
</evidence>
<proteinExistence type="predicted"/>
<dbReference type="InterPro" id="IPR001647">
    <property type="entry name" value="HTH_TetR"/>
</dbReference>
<reference evidence="7" key="1">
    <citation type="journal article" date="2019" name="Int. J. Syst. Evol. Microbiol.">
        <title>The Global Catalogue of Microorganisms (GCM) 10K type strain sequencing project: providing services to taxonomists for standard genome sequencing and annotation.</title>
        <authorList>
            <consortium name="The Broad Institute Genomics Platform"/>
            <consortium name="The Broad Institute Genome Sequencing Center for Infectious Disease"/>
            <person name="Wu L."/>
            <person name="Ma J."/>
        </authorList>
    </citation>
    <scope>NUCLEOTIDE SEQUENCE [LARGE SCALE GENOMIC DNA]</scope>
    <source>
        <strain evidence="7">CGMCC 4.7643</strain>
    </source>
</reference>
<feature type="DNA-binding region" description="H-T-H motif" evidence="4">
    <location>
        <begin position="41"/>
        <end position="60"/>
    </location>
</feature>
<evidence type="ECO:0000256" key="2">
    <source>
        <dbReference type="ARBA" id="ARBA00023125"/>
    </source>
</evidence>
<gene>
    <name evidence="6" type="ORF">ACFSYJ_40070</name>
</gene>
<keyword evidence="2 4" id="KW-0238">DNA-binding</keyword>
<evidence type="ECO:0000313" key="7">
    <source>
        <dbReference type="Proteomes" id="UP001597419"/>
    </source>
</evidence>
<dbReference type="PANTHER" id="PTHR30055">
    <property type="entry name" value="HTH-TYPE TRANSCRIPTIONAL REGULATOR RUTR"/>
    <property type="match status" value="1"/>
</dbReference>
<name>A0ABW5GW19_9PSEU</name>
<organism evidence="6 7">
    <name type="scientific">Amycolatopsis samaneae</name>
    <dbReference type="NCBI Taxonomy" id="664691"/>
    <lineage>
        <taxon>Bacteria</taxon>
        <taxon>Bacillati</taxon>
        <taxon>Actinomycetota</taxon>
        <taxon>Actinomycetes</taxon>
        <taxon>Pseudonocardiales</taxon>
        <taxon>Pseudonocardiaceae</taxon>
        <taxon>Amycolatopsis</taxon>
    </lineage>
</organism>
<dbReference type="PROSITE" id="PS50977">
    <property type="entry name" value="HTH_TETR_2"/>
    <property type="match status" value="1"/>
</dbReference>
<evidence type="ECO:0000256" key="1">
    <source>
        <dbReference type="ARBA" id="ARBA00023015"/>
    </source>
</evidence>
<keyword evidence="7" id="KW-1185">Reference proteome</keyword>
<accession>A0ABW5GW19</accession>
<dbReference type="Gene3D" id="1.10.357.10">
    <property type="entry name" value="Tetracycline Repressor, domain 2"/>
    <property type="match status" value="1"/>
</dbReference>
<dbReference type="PANTHER" id="PTHR30055:SF234">
    <property type="entry name" value="HTH-TYPE TRANSCRIPTIONAL REGULATOR BETI"/>
    <property type="match status" value="1"/>
</dbReference>
<feature type="domain" description="HTH tetR-type" evidence="5">
    <location>
        <begin position="17"/>
        <end position="78"/>
    </location>
</feature>
<dbReference type="RefSeq" id="WP_345399623.1">
    <property type="nucleotide sequence ID" value="NZ_BAABHG010000010.1"/>
</dbReference>
<keyword evidence="1" id="KW-0805">Transcription regulation</keyword>
<dbReference type="EMBL" id="JBHUKU010000028">
    <property type="protein sequence ID" value="MFD2464870.1"/>
    <property type="molecule type" value="Genomic_DNA"/>
</dbReference>
<keyword evidence="3" id="KW-0804">Transcription</keyword>
<evidence type="ECO:0000256" key="4">
    <source>
        <dbReference type="PROSITE-ProRule" id="PRU00335"/>
    </source>
</evidence>
<comment type="caution">
    <text evidence="6">The sequence shown here is derived from an EMBL/GenBank/DDBJ whole genome shotgun (WGS) entry which is preliminary data.</text>
</comment>
<protein>
    <submittedName>
        <fullName evidence="6">TetR/AcrR family transcriptional regulator</fullName>
    </submittedName>
</protein>
<dbReference type="InterPro" id="IPR009057">
    <property type="entry name" value="Homeodomain-like_sf"/>
</dbReference>
<sequence length="202" mass="21819">MEVDRVKRERNQRGQGERLRIEILETASVLLNELGAAEGLSLRAVAKRLGIAAPSAYAHFRGKAELVEALADYERRRIWDHMDAAVESAGPHPRERLRAAVHALAMFLLRNPGAHRVLLQAHRTIDDAPGENSPTLERLAAQLRACEEAGLTIRLPVARAAVLLAVGGPSAAQMALPRLPVAEAEAAVCAFVDDLVLLVLGS</sequence>
<dbReference type="Proteomes" id="UP001597419">
    <property type="component" value="Unassembled WGS sequence"/>
</dbReference>
<dbReference type="Pfam" id="PF00440">
    <property type="entry name" value="TetR_N"/>
    <property type="match status" value="1"/>
</dbReference>
<evidence type="ECO:0000313" key="6">
    <source>
        <dbReference type="EMBL" id="MFD2464870.1"/>
    </source>
</evidence>
<dbReference type="InterPro" id="IPR050109">
    <property type="entry name" value="HTH-type_TetR-like_transc_reg"/>
</dbReference>
<dbReference type="SUPFAM" id="SSF46689">
    <property type="entry name" value="Homeodomain-like"/>
    <property type="match status" value="1"/>
</dbReference>